<evidence type="ECO:0000259" key="4">
    <source>
        <dbReference type="SMART" id="SM00470"/>
    </source>
</evidence>
<dbReference type="GO" id="GO:0003677">
    <property type="term" value="F:DNA binding"/>
    <property type="evidence" value="ECO:0007669"/>
    <property type="project" value="InterPro"/>
</dbReference>
<dbReference type="GO" id="GO:0005694">
    <property type="term" value="C:chromosome"/>
    <property type="evidence" value="ECO:0007669"/>
    <property type="project" value="TreeGrafter"/>
</dbReference>
<gene>
    <name evidence="5" type="ORF">WS71_22745</name>
</gene>
<comment type="similarity">
    <text evidence="1">Belongs to the ParB family.</text>
</comment>
<dbReference type="SUPFAM" id="SSF110849">
    <property type="entry name" value="ParB/Sulfiredoxin"/>
    <property type="match status" value="1"/>
</dbReference>
<reference evidence="5 6" key="1">
    <citation type="submission" date="2015-12" db="EMBL/GenBank/DDBJ databases">
        <title>Diversity of Burkholderia near neighbor genomes.</title>
        <authorList>
            <person name="Sahl J."/>
            <person name="Wagner D."/>
            <person name="Keim P."/>
        </authorList>
    </citation>
    <scope>NUCLEOTIDE SEQUENCE [LARGE SCALE GENOMIC DNA]</scope>
    <source>
        <strain evidence="5 6">BDU8</strain>
    </source>
</reference>
<evidence type="ECO:0000256" key="1">
    <source>
        <dbReference type="ARBA" id="ARBA00006295"/>
    </source>
</evidence>
<dbReference type="SMART" id="SM00470">
    <property type="entry name" value="ParB"/>
    <property type="match status" value="1"/>
</dbReference>
<dbReference type="PANTHER" id="PTHR33375:SF1">
    <property type="entry name" value="CHROMOSOME-PARTITIONING PROTEIN PARB-RELATED"/>
    <property type="match status" value="1"/>
</dbReference>
<dbReference type="NCBIfam" id="TIGR00180">
    <property type="entry name" value="parB_part"/>
    <property type="match status" value="1"/>
</dbReference>
<accession>A0A1B4G2C1</accession>
<dbReference type="EMBL" id="CP013389">
    <property type="protein sequence ID" value="AOJ10066.1"/>
    <property type="molecule type" value="Genomic_DNA"/>
</dbReference>
<dbReference type="InterPro" id="IPR036086">
    <property type="entry name" value="ParB/Sulfiredoxin_sf"/>
</dbReference>
<evidence type="ECO:0000256" key="3">
    <source>
        <dbReference type="SAM" id="MobiDB-lite"/>
    </source>
</evidence>
<dbReference type="SUPFAM" id="SSF109709">
    <property type="entry name" value="KorB DNA-binding domain-like"/>
    <property type="match status" value="1"/>
</dbReference>
<dbReference type="InterPro" id="IPR004437">
    <property type="entry name" value="ParB/RepB/Spo0J"/>
</dbReference>
<proteinExistence type="inferred from homology"/>
<evidence type="ECO:0000313" key="6">
    <source>
        <dbReference type="Proteomes" id="UP000067711"/>
    </source>
</evidence>
<protein>
    <submittedName>
        <fullName evidence="5">Chromosome partitioning protein ParB</fullName>
    </submittedName>
</protein>
<sequence length="561" mass="60973">MQQTPLQQPTVKLGRIMLGRNPRTYFDDAKMAEMKASISVRGVDSPVIVRPLDDGFFELIAGGRRYKAALETRGEDYDMPVNVKDVDAIEAEEIAFVENIQRDDMSPGDEAVEAARLLGRCQGDREEAARRIGWSLPTLNSRLALLNCSNDVLAALNTRKILLGHAELLAALSKENQDRVLPVIIAEKKSVADVRKLVESAACSLSAAIFDKADCAACPHNSAMQSEMFGESIATGNCTNRQCYNEKTDKQLEATAAGLRDEFPVVRIVRAGDNHTRVQLAVEGTNGVGEAQAKACHACQNYGVAVSGLPDSLGKVYRGQCFDTVCNMRKVAARITAEKAASKAATSDAKGTSASAKAAGKGASKSGASAPAAAPVTIVAESDRVKQYREALWRKALRRDVARNAALSRQYLIAIVLAGYVRQIKDEAFRSVFEKVTDEKVPASDFPKVLTLAGATSDERQATLITGMFVAAIEGLDVSYLKQLCKHHNLDLTQYWKLDKEFLELVTKAEMMVIADELGLRAAMGDDFKRVFSRSKADVITALLAVEGFVYEGKLLKVLKF</sequence>
<dbReference type="AlphaFoldDB" id="A0A1B4G2C1"/>
<name>A0A1B4G2C1_9BURK</name>
<keyword evidence="2" id="KW-0159">Chromosome partition</keyword>
<feature type="region of interest" description="Disordered" evidence="3">
    <location>
        <begin position="344"/>
        <end position="369"/>
    </location>
</feature>
<dbReference type="Pfam" id="PF02195">
    <property type="entry name" value="ParB_N"/>
    <property type="match status" value="1"/>
</dbReference>
<organism evidence="5 6">
    <name type="scientific">Burkholderia mayonis</name>
    <dbReference type="NCBI Taxonomy" id="1385591"/>
    <lineage>
        <taxon>Bacteria</taxon>
        <taxon>Pseudomonadati</taxon>
        <taxon>Pseudomonadota</taxon>
        <taxon>Betaproteobacteria</taxon>
        <taxon>Burkholderiales</taxon>
        <taxon>Burkholderiaceae</taxon>
        <taxon>Burkholderia</taxon>
        <taxon>pseudomallei group</taxon>
    </lineage>
</organism>
<dbReference type="InterPro" id="IPR050336">
    <property type="entry name" value="Chromosome_partition/occlusion"/>
</dbReference>
<dbReference type="Gene3D" id="3.90.1530.30">
    <property type="match status" value="1"/>
</dbReference>
<dbReference type="Gene3D" id="1.10.10.2830">
    <property type="match status" value="1"/>
</dbReference>
<dbReference type="RefSeq" id="WP_066493882.1">
    <property type="nucleotide sequence ID" value="NZ_CP013389.1"/>
</dbReference>
<dbReference type="NCBIfam" id="TIGR03734">
    <property type="entry name" value="PRTRC_parB"/>
    <property type="match status" value="1"/>
</dbReference>
<dbReference type="PANTHER" id="PTHR33375">
    <property type="entry name" value="CHROMOSOME-PARTITIONING PROTEIN PARB-RELATED"/>
    <property type="match status" value="1"/>
</dbReference>
<evidence type="ECO:0000313" key="5">
    <source>
        <dbReference type="EMBL" id="AOJ10066.1"/>
    </source>
</evidence>
<dbReference type="InterPro" id="IPR003115">
    <property type="entry name" value="ParB_N"/>
</dbReference>
<dbReference type="Proteomes" id="UP000067711">
    <property type="component" value="Chromosome 1"/>
</dbReference>
<dbReference type="GO" id="GO:0007059">
    <property type="term" value="P:chromosome segregation"/>
    <property type="evidence" value="ECO:0007669"/>
    <property type="project" value="UniProtKB-KW"/>
</dbReference>
<dbReference type="InterPro" id="IPR041468">
    <property type="entry name" value="HTH_ParB/Spo0J"/>
</dbReference>
<dbReference type="Pfam" id="PF17762">
    <property type="entry name" value="HTH_ParB"/>
    <property type="match status" value="1"/>
</dbReference>
<feature type="domain" description="ParB-like N-terminal" evidence="4">
    <location>
        <begin position="9"/>
        <end position="100"/>
    </location>
</feature>
<dbReference type="InterPro" id="IPR022396">
    <property type="entry name" value="PRTRC_ParB"/>
</dbReference>
<evidence type="ECO:0000256" key="2">
    <source>
        <dbReference type="ARBA" id="ARBA00022829"/>
    </source>
</evidence>